<feature type="domain" description="Carbohydrate-binding module family 96" evidence="6">
    <location>
        <begin position="39"/>
        <end position="132"/>
    </location>
</feature>
<evidence type="ECO:0000313" key="7">
    <source>
        <dbReference type="EMBL" id="TBN04767.1"/>
    </source>
</evidence>
<organism evidence="7 8">
    <name type="scientific">Hyunsoonleella flava</name>
    <dbReference type="NCBI Taxonomy" id="2527939"/>
    <lineage>
        <taxon>Bacteria</taxon>
        <taxon>Pseudomonadati</taxon>
        <taxon>Bacteroidota</taxon>
        <taxon>Flavobacteriia</taxon>
        <taxon>Flavobacteriales</taxon>
        <taxon>Flavobacteriaceae</taxon>
    </lineage>
</organism>
<dbReference type="InterPro" id="IPR055372">
    <property type="entry name" value="CBM96"/>
</dbReference>
<dbReference type="EMBL" id="SIRT01000003">
    <property type="protein sequence ID" value="TBN04767.1"/>
    <property type="molecule type" value="Genomic_DNA"/>
</dbReference>
<dbReference type="NCBIfam" id="NF033679">
    <property type="entry name" value="DNRLRE_dom"/>
    <property type="match status" value="1"/>
</dbReference>
<dbReference type="Pfam" id="PF18962">
    <property type="entry name" value="Por_Secre_tail"/>
    <property type="match status" value="1"/>
</dbReference>
<proteinExistence type="predicted"/>
<keyword evidence="8" id="KW-1185">Reference proteome</keyword>
<keyword evidence="3 4" id="KW-0732">Signal</keyword>
<evidence type="ECO:0000256" key="4">
    <source>
        <dbReference type="SAM" id="SignalP"/>
    </source>
</evidence>
<dbReference type="NCBIfam" id="TIGR04183">
    <property type="entry name" value="Por_Secre_tail"/>
    <property type="match status" value="1"/>
</dbReference>
<dbReference type="Proteomes" id="UP000291142">
    <property type="component" value="Unassembled WGS sequence"/>
</dbReference>
<evidence type="ECO:0000313" key="8">
    <source>
        <dbReference type="Proteomes" id="UP000291142"/>
    </source>
</evidence>
<comment type="caution">
    <text evidence="7">The sequence shown here is derived from an EMBL/GenBank/DDBJ whole genome shotgun (WGS) entry which is preliminary data.</text>
</comment>
<evidence type="ECO:0000259" key="5">
    <source>
        <dbReference type="Pfam" id="PF18962"/>
    </source>
</evidence>
<protein>
    <submittedName>
        <fullName evidence="7">T9SS type A sorting domain-containing protein</fullName>
    </submittedName>
</protein>
<feature type="signal peptide" evidence="4">
    <location>
        <begin position="1"/>
        <end position="40"/>
    </location>
</feature>
<feature type="domain" description="Secretion system C-terminal sorting" evidence="5">
    <location>
        <begin position="248"/>
        <end position="317"/>
    </location>
</feature>
<dbReference type="AlphaFoldDB" id="A0A4Q9FEZ8"/>
<evidence type="ECO:0000256" key="3">
    <source>
        <dbReference type="ARBA" id="ARBA00022729"/>
    </source>
</evidence>
<comment type="subcellular location">
    <subcellularLocation>
        <location evidence="1">Secreted</location>
    </subcellularLocation>
</comment>
<evidence type="ECO:0000256" key="1">
    <source>
        <dbReference type="ARBA" id="ARBA00004613"/>
    </source>
</evidence>
<gene>
    <name evidence="7" type="ORF">EYD45_05765</name>
</gene>
<evidence type="ECO:0000256" key="2">
    <source>
        <dbReference type="ARBA" id="ARBA00022525"/>
    </source>
</evidence>
<feature type="chain" id="PRO_5020267770" evidence="4">
    <location>
        <begin position="41"/>
        <end position="319"/>
    </location>
</feature>
<accession>A0A4Q9FEZ8</accession>
<keyword evidence="2" id="KW-0964">Secreted</keyword>
<dbReference type="OrthoDB" id="849076at2"/>
<reference evidence="7 8" key="1">
    <citation type="submission" date="2019-02" db="EMBL/GenBank/DDBJ databases">
        <title>Hyunsoonleella sp., isolated from marine sediment.</title>
        <authorList>
            <person name="Liu B.-T."/>
        </authorList>
    </citation>
    <scope>NUCLEOTIDE SEQUENCE [LARGE SCALE GENOMIC DNA]</scope>
    <source>
        <strain evidence="7 8">T58</strain>
    </source>
</reference>
<name>A0A4Q9FEZ8_9FLAO</name>
<dbReference type="Pfam" id="PF24517">
    <property type="entry name" value="CBM96"/>
    <property type="match status" value="1"/>
</dbReference>
<dbReference type="InterPro" id="IPR026444">
    <property type="entry name" value="Secre_tail"/>
</dbReference>
<sequence length="319" mass="34366">MYLSKKCFTLKQIAMKQKLQFILPILCVFFLLDLSAQTTANLTPVKDNSIYSESNNSNGLGRLYSGRTGSTDGNNNRRALIKFDLTSIPNGATITSVTLTLNVSRVPGGVGTQTYNIYELTTDWGEGTSTGTGNGAAAVAPDTTWSDAMLGTSNWTAAGGDFSPTALSTLSLSGLGNYDFPTSTTFVSVAQQWLDNPSTNNGLILIGDETVNRSARQFGSKDSGIAPILNVTYNTLSTEEFSLTNFYIIPNPATSSIKLELPSFINEIDISAFDVLGKNIYSAKHNSNVIIDVANWTPGIYLLKVSSENVSKTKRFVKI</sequence>
<dbReference type="GO" id="GO:0005576">
    <property type="term" value="C:extracellular region"/>
    <property type="evidence" value="ECO:0007669"/>
    <property type="project" value="UniProtKB-SubCell"/>
</dbReference>
<evidence type="ECO:0000259" key="6">
    <source>
        <dbReference type="Pfam" id="PF24517"/>
    </source>
</evidence>